<dbReference type="Gene3D" id="1.20.1070.10">
    <property type="entry name" value="Rhodopsin 7-helix transmembrane proteins"/>
    <property type="match status" value="1"/>
</dbReference>
<keyword evidence="8 11" id="KW-0472">Membrane</keyword>
<protein>
    <submittedName>
        <fullName evidence="13">Olfactory receptor 13A1</fullName>
    </submittedName>
</protein>
<evidence type="ECO:0000313" key="14">
    <source>
        <dbReference type="Proteomes" id="UP001166674"/>
    </source>
</evidence>
<dbReference type="InterPro" id="IPR000725">
    <property type="entry name" value="Olfact_rcpt"/>
</dbReference>
<evidence type="ECO:0000256" key="2">
    <source>
        <dbReference type="ARBA" id="ARBA00022475"/>
    </source>
</evidence>
<dbReference type="InterPro" id="IPR050516">
    <property type="entry name" value="Olfactory_GPCR"/>
</dbReference>
<organism evidence="13 14">
    <name type="scientific">Sciurus carolinensis</name>
    <name type="common">Eastern gray squirrel</name>
    <dbReference type="NCBI Taxonomy" id="30640"/>
    <lineage>
        <taxon>Eukaryota</taxon>
        <taxon>Metazoa</taxon>
        <taxon>Chordata</taxon>
        <taxon>Craniata</taxon>
        <taxon>Vertebrata</taxon>
        <taxon>Euteleostomi</taxon>
        <taxon>Mammalia</taxon>
        <taxon>Eutheria</taxon>
        <taxon>Euarchontoglires</taxon>
        <taxon>Glires</taxon>
        <taxon>Rodentia</taxon>
        <taxon>Sciuromorpha</taxon>
        <taxon>Sciuridae</taxon>
        <taxon>Sciurinae</taxon>
        <taxon>Sciurini</taxon>
        <taxon>Sciurus</taxon>
    </lineage>
</organism>
<evidence type="ECO:0000256" key="6">
    <source>
        <dbReference type="ARBA" id="ARBA00022989"/>
    </source>
</evidence>
<evidence type="ECO:0000256" key="11">
    <source>
        <dbReference type="SAM" id="Phobius"/>
    </source>
</evidence>
<evidence type="ECO:0000256" key="8">
    <source>
        <dbReference type="ARBA" id="ARBA00023136"/>
    </source>
</evidence>
<dbReference type="AlphaFoldDB" id="A0AA41MH68"/>
<feature type="domain" description="G-protein coupled receptors family 1 profile" evidence="12">
    <location>
        <begin position="1"/>
        <end position="128"/>
    </location>
</feature>
<dbReference type="SUPFAM" id="SSF81321">
    <property type="entry name" value="Family A G protein-coupled receptor-like"/>
    <property type="match status" value="1"/>
</dbReference>
<evidence type="ECO:0000256" key="10">
    <source>
        <dbReference type="ARBA" id="ARBA00023224"/>
    </source>
</evidence>
<evidence type="ECO:0000256" key="4">
    <source>
        <dbReference type="ARBA" id="ARBA00022692"/>
    </source>
</evidence>
<reference evidence="13" key="1">
    <citation type="submission" date="2020-03" db="EMBL/GenBank/DDBJ databases">
        <title>Studies in the Genomics of Life Span.</title>
        <authorList>
            <person name="Glass D."/>
        </authorList>
    </citation>
    <scope>NUCLEOTIDE SEQUENCE</scope>
    <source>
        <strain evidence="13">SUZIE</strain>
        <tissue evidence="13">Muscle</tissue>
    </source>
</reference>
<dbReference type="GO" id="GO:0005886">
    <property type="term" value="C:plasma membrane"/>
    <property type="evidence" value="ECO:0007669"/>
    <property type="project" value="UniProtKB-SubCell"/>
</dbReference>
<keyword evidence="5" id="KW-0552">Olfaction</keyword>
<dbReference type="Proteomes" id="UP001166674">
    <property type="component" value="Unassembled WGS sequence"/>
</dbReference>
<feature type="transmembrane region" description="Helical" evidence="11">
    <location>
        <begin position="6"/>
        <end position="26"/>
    </location>
</feature>
<comment type="subcellular location">
    <subcellularLocation>
        <location evidence="1">Cell membrane</location>
        <topology evidence="1">Multi-pass membrane protein</topology>
    </subcellularLocation>
</comment>
<feature type="transmembrane region" description="Helical" evidence="11">
    <location>
        <begin position="107"/>
        <end position="129"/>
    </location>
</feature>
<evidence type="ECO:0000259" key="12">
    <source>
        <dbReference type="PROSITE" id="PS50262"/>
    </source>
</evidence>
<dbReference type="PROSITE" id="PS50262">
    <property type="entry name" value="G_PROTEIN_RECEP_F1_2"/>
    <property type="match status" value="1"/>
</dbReference>
<sequence length="204" mass="22886">MAHLYFLTWSASSELLLLTVMAYDWYAAICHPLHYSTMMSRAFCSMLATGVWVLCAFNSAIHTGLMLHLNFCGPNVITHFFCEAPPLLLLSCSSTYVNSVMIVLADAFYGILNFLMTLVSYGFIISSILNEDFRGETESLLHLLLPPHCGVHVLHCCLLCLHKSCLQLQCREEQGGWCAIHYVESYPQPSHLYFEKQGGQSSSC</sequence>
<keyword evidence="2" id="KW-1003">Cell membrane</keyword>
<keyword evidence="10" id="KW-0807">Transducer</keyword>
<dbReference type="PRINTS" id="PR00245">
    <property type="entry name" value="OLFACTORYR"/>
</dbReference>
<keyword evidence="7" id="KW-0297">G-protein coupled receptor</keyword>
<dbReference type="GO" id="GO:0004984">
    <property type="term" value="F:olfactory receptor activity"/>
    <property type="evidence" value="ECO:0007669"/>
    <property type="project" value="InterPro"/>
</dbReference>
<dbReference type="InterPro" id="IPR000276">
    <property type="entry name" value="GPCR_Rhodpsn"/>
</dbReference>
<evidence type="ECO:0000256" key="5">
    <source>
        <dbReference type="ARBA" id="ARBA00022725"/>
    </source>
</evidence>
<proteinExistence type="predicted"/>
<evidence type="ECO:0000313" key="13">
    <source>
        <dbReference type="EMBL" id="MBZ3871778.1"/>
    </source>
</evidence>
<keyword evidence="4 11" id="KW-0812">Transmembrane</keyword>
<dbReference type="PANTHER" id="PTHR26452">
    <property type="entry name" value="OLFACTORY RECEPTOR"/>
    <property type="match status" value="1"/>
</dbReference>
<comment type="caution">
    <text evidence="13">The sequence shown here is derived from an EMBL/GenBank/DDBJ whole genome shotgun (WGS) entry which is preliminary data.</text>
</comment>
<accession>A0AA41MH68</accession>
<keyword evidence="14" id="KW-1185">Reference proteome</keyword>
<feature type="transmembrane region" description="Helical" evidence="11">
    <location>
        <begin position="38"/>
        <end position="61"/>
    </location>
</feature>
<keyword evidence="6 11" id="KW-1133">Transmembrane helix</keyword>
<keyword evidence="3" id="KW-0716">Sensory transduction</keyword>
<name>A0AA41MH68_SCICA</name>
<evidence type="ECO:0000256" key="7">
    <source>
        <dbReference type="ARBA" id="ARBA00023040"/>
    </source>
</evidence>
<dbReference type="EMBL" id="JAATJV010174044">
    <property type="protein sequence ID" value="MBZ3871778.1"/>
    <property type="molecule type" value="Genomic_DNA"/>
</dbReference>
<evidence type="ECO:0000256" key="9">
    <source>
        <dbReference type="ARBA" id="ARBA00023170"/>
    </source>
</evidence>
<dbReference type="Pfam" id="PF00001">
    <property type="entry name" value="7tm_1"/>
    <property type="match status" value="1"/>
</dbReference>
<gene>
    <name evidence="13" type="ORF">SUZIE_114645</name>
</gene>
<dbReference type="GO" id="GO:0004930">
    <property type="term" value="F:G protein-coupled receptor activity"/>
    <property type="evidence" value="ECO:0007669"/>
    <property type="project" value="UniProtKB-KW"/>
</dbReference>
<keyword evidence="9 13" id="KW-0675">Receptor</keyword>
<dbReference type="InterPro" id="IPR017452">
    <property type="entry name" value="GPCR_Rhodpsn_7TM"/>
</dbReference>
<evidence type="ECO:0000256" key="1">
    <source>
        <dbReference type="ARBA" id="ARBA00004651"/>
    </source>
</evidence>
<evidence type="ECO:0000256" key="3">
    <source>
        <dbReference type="ARBA" id="ARBA00022606"/>
    </source>
</evidence>